<evidence type="ECO:0000256" key="1">
    <source>
        <dbReference type="ARBA" id="ARBA00004127"/>
    </source>
</evidence>
<evidence type="ECO:0000256" key="2">
    <source>
        <dbReference type="ARBA" id="ARBA00022692"/>
    </source>
</evidence>
<sequence>MSGYAVVALALFATWALLAGVGRMALQRRRTGNSGFRFAAATAGSRQWWANRISAAGSVLVGVAAPVADLLGLGQVAPALSAPSLRTAAAVVAAAGVVATYLAQLAMGTAWRIGVDPTECTDLVTSGPFALVRNPIFTAALITFTGLALTTANVVALSGLVVVFTGIQLQVRAVEEPHLLAAHGQAYAHYAARVGRFLPWIGRLRP</sequence>
<evidence type="ECO:0000313" key="6">
    <source>
        <dbReference type="EMBL" id="EYR62551.1"/>
    </source>
</evidence>
<keyword evidence="6" id="KW-0808">Transferase</keyword>
<organism evidence="6 7">
    <name type="scientific">Actinotalea ferrariae CF5-4</name>
    <dbReference type="NCBI Taxonomy" id="948458"/>
    <lineage>
        <taxon>Bacteria</taxon>
        <taxon>Bacillati</taxon>
        <taxon>Actinomycetota</taxon>
        <taxon>Actinomycetes</taxon>
        <taxon>Micrococcales</taxon>
        <taxon>Cellulomonadaceae</taxon>
        <taxon>Actinotalea</taxon>
    </lineage>
</organism>
<dbReference type="RefSeq" id="WP_216699457.1">
    <property type="nucleotide sequence ID" value="NZ_AXCW01000217.1"/>
</dbReference>
<dbReference type="GO" id="GO:0008168">
    <property type="term" value="F:methyltransferase activity"/>
    <property type="evidence" value="ECO:0007669"/>
    <property type="project" value="UniProtKB-KW"/>
</dbReference>
<evidence type="ECO:0000256" key="5">
    <source>
        <dbReference type="SAM" id="Phobius"/>
    </source>
</evidence>
<dbReference type="Gene3D" id="1.20.120.1630">
    <property type="match status" value="1"/>
</dbReference>
<evidence type="ECO:0000313" key="7">
    <source>
        <dbReference type="Proteomes" id="UP000019753"/>
    </source>
</evidence>
<name>A0A021VN12_9CELL</name>
<evidence type="ECO:0000256" key="4">
    <source>
        <dbReference type="ARBA" id="ARBA00023136"/>
    </source>
</evidence>
<dbReference type="AlphaFoldDB" id="A0A021VN12"/>
<keyword evidence="7" id="KW-1185">Reference proteome</keyword>
<dbReference type="GO" id="GO:0032259">
    <property type="term" value="P:methylation"/>
    <property type="evidence" value="ECO:0007669"/>
    <property type="project" value="UniProtKB-KW"/>
</dbReference>
<dbReference type="EMBL" id="AXCW01000217">
    <property type="protein sequence ID" value="EYR62551.1"/>
    <property type="molecule type" value="Genomic_DNA"/>
</dbReference>
<accession>A0A021VN12</accession>
<dbReference type="GO" id="GO:0012505">
    <property type="term" value="C:endomembrane system"/>
    <property type="evidence" value="ECO:0007669"/>
    <property type="project" value="UniProtKB-SubCell"/>
</dbReference>
<dbReference type="InterPro" id="IPR007318">
    <property type="entry name" value="Phopholipid_MeTrfase"/>
</dbReference>
<dbReference type="PANTHER" id="PTHR12714">
    <property type="entry name" value="PROTEIN-S ISOPRENYLCYSTEINE O-METHYLTRANSFERASE"/>
    <property type="match status" value="1"/>
</dbReference>
<keyword evidence="2 5" id="KW-0812">Transmembrane</keyword>
<feature type="transmembrane region" description="Helical" evidence="5">
    <location>
        <begin position="136"/>
        <end position="164"/>
    </location>
</feature>
<comment type="caution">
    <text evidence="6">The sequence shown here is derived from an EMBL/GenBank/DDBJ whole genome shotgun (WGS) entry which is preliminary data.</text>
</comment>
<protein>
    <submittedName>
        <fullName evidence="6">Isoprenylcysteine carboxyl methyltransferase</fullName>
    </submittedName>
</protein>
<dbReference type="Pfam" id="PF04191">
    <property type="entry name" value="PEMT"/>
    <property type="match status" value="1"/>
</dbReference>
<comment type="subcellular location">
    <subcellularLocation>
        <location evidence="1">Endomembrane system</location>
        <topology evidence="1">Multi-pass membrane protein</topology>
    </subcellularLocation>
</comment>
<keyword evidence="3 5" id="KW-1133">Transmembrane helix</keyword>
<reference evidence="6 7" key="1">
    <citation type="submission" date="2014-01" db="EMBL/GenBank/DDBJ databases">
        <title>Actinotalea ferrariae CF5-4.</title>
        <authorList>
            <person name="Chen F."/>
            <person name="Li Y."/>
            <person name="Wang G."/>
        </authorList>
    </citation>
    <scope>NUCLEOTIDE SEQUENCE [LARGE SCALE GENOMIC DNA]</scope>
    <source>
        <strain evidence="6 7">CF5-4</strain>
    </source>
</reference>
<keyword evidence="6" id="KW-0489">Methyltransferase</keyword>
<feature type="transmembrane region" description="Helical" evidence="5">
    <location>
        <begin position="85"/>
        <end position="107"/>
    </location>
</feature>
<keyword evidence="4 5" id="KW-0472">Membrane</keyword>
<proteinExistence type="predicted"/>
<dbReference type="Proteomes" id="UP000019753">
    <property type="component" value="Unassembled WGS sequence"/>
</dbReference>
<gene>
    <name evidence="6" type="ORF">N866_07505</name>
</gene>
<evidence type="ECO:0000256" key="3">
    <source>
        <dbReference type="ARBA" id="ARBA00022989"/>
    </source>
</evidence>
<dbReference type="PANTHER" id="PTHR12714:SF9">
    <property type="entry name" value="PROTEIN-S-ISOPRENYLCYSTEINE O-METHYLTRANSFERASE"/>
    <property type="match status" value="1"/>
</dbReference>